<dbReference type="RefSeq" id="WP_221855873.1">
    <property type="nucleotide sequence ID" value="NZ_BAAAYV010000005.1"/>
</dbReference>
<keyword evidence="4" id="KW-1185">Reference proteome</keyword>
<dbReference type="EMBL" id="BAAAYV010000005">
    <property type="protein sequence ID" value="GAA3650598.1"/>
    <property type="molecule type" value="Genomic_DNA"/>
</dbReference>
<dbReference type="PROSITE" id="PS51257">
    <property type="entry name" value="PROKAR_LIPOPROTEIN"/>
    <property type="match status" value="1"/>
</dbReference>
<evidence type="ECO:0000313" key="4">
    <source>
        <dbReference type="Proteomes" id="UP001410795"/>
    </source>
</evidence>
<name>A0ABP7B6R9_9MICO</name>
<feature type="chain" id="PRO_5045274261" evidence="2">
    <location>
        <begin position="26"/>
        <end position="189"/>
    </location>
</feature>
<gene>
    <name evidence="3" type="ORF">GCM10022202_07810</name>
</gene>
<feature type="signal peptide" evidence="2">
    <location>
        <begin position="1"/>
        <end position="25"/>
    </location>
</feature>
<comment type="caution">
    <text evidence="3">The sequence shown here is derived from an EMBL/GenBank/DDBJ whole genome shotgun (WGS) entry which is preliminary data.</text>
</comment>
<accession>A0ABP7B6R9</accession>
<proteinExistence type="predicted"/>
<evidence type="ECO:0000313" key="3">
    <source>
        <dbReference type="EMBL" id="GAA3650598.1"/>
    </source>
</evidence>
<feature type="region of interest" description="Disordered" evidence="1">
    <location>
        <begin position="28"/>
        <end position="62"/>
    </location>
</feature>
<organism evidence="3 4">
    <name type="scientific">Microbacterium marinilacus</name>
    <dbReference type="NCBI Taxonomy" id="415209"/>
    <lineage>
        <taxon>Bacteria</taxon>
        <taxon>Bacillati</taxon>
        <taxon>Actinomycetota</taxon>
        <taxon>Actinomycetes</taxon>
        <taxon>Micrococcales</taxon>
        <taxon>Microbacteriaceae</taxon>
        <taxon>Microbacterium</taxon>
    </lineage>
</organism>
<dbReference type="Proteomes" id="UP001410795">
    <property type="component" value="Unassembled WGS sequence"/>
</dbReference>
<evidence type="ECO:0000256" key="1">
    <source>
        <dbReference type="SAM" id="MobiDB-lite"/>
    </source>
</evidence>
<reference evidence="4" key="1">
    <citation type="journal article" date="2019" name="Int. J. Syst. Evol. Microbiol.">
        <title>The Global Catalogue of Microorganisms (GCM) 10K type strain sequencing project: providing services to taxonomists for standard genome sequencing and annotation.</title>
        <authorList>
            <consortium name="The Broad Institute Genomics Platform"/>
            <consortium name="The Broad Institute Genome Sequencing Center for Infectious Disease"/>
            <person name="Wu L."/>
            <person name="Ma J."/>
        </authorList>
    </citation>
    <scope>NUCLEOTIDE SEQUENCE [LARGE SCALE GENOMIC DNA]</scope>
    <source>
        <strain evidence="4">JCM 16546</strain>
    </source>
</reference>
<keyword evidence="2" id="KW-0732">Signal</keyword>
<sequence>MTTLRRVGGRTASLLLVAVASLALASCGAGSPDPADPDAAPTGMPSADATSGPANPDAQPTCDTIIPESLVSDFEGYGMSSQEEPFLVGPDQELEGGIQCTWGNLDVATDDVQIYGWAPIDAQRAAELQAYLEEQGWVREEADGYVYVSEDPELAMHVDDDGYGMTYAFGEDHVLLADTKQGITLVTWR</sequence>
<evidence type="ECO:0000256" key="2">
    <source>
        <dbReference type="SAM" id="SignalP"/>
    </source>
</evidence>
<protein>
    <submittedName>
        <fullName evidence="3">Uncharacterized protein</fullName>
    </submittedName>
</protein>